<dbReference type="PANTHER" id="PTHR16088:SF3">
    <property type="entry name" value="GON-4-LIKE PROTEIN"/>
    <property type="match status" value="1"/>
</dbReference>
<dbReference type="GO" id="GO:0005634">
    <property type="term" value="C:nucleus"/>
    <property type="evidence" value="ECO:0007669"/>
    <property type="project" value="TreeGrafter"/>
</dbReference>
<feature type="region of interest" description="Disordered" evidence="4">
    <location>
        <begin position="553"/>
        <end position="572"/>
    </location>
</feature>
<feature type="region of interest" description="Disordered" evidence="4">
    <location>
        <begin position="244"/>
        <end position="277"/>
    </location>
</feature>
<dbReference type="PANTHER" id="PTHR16088">
    <property type="entry name" value="YY1 ASSOCIATED PROTEIN-RELATED"/>
    <property type="match status" value="1"/>
</dbReference>
<proteinExistence type="predicted"/>
<feature type="region of interest" description="Disordered" evidence="4">
    <location>
        <begin position="511"/>
        <end position="531"/>
    </location>
</feature>
<feature type="region of interest" description="Disordered" evidence="4">
    <location>
        <begin position="399"/>
        <end position="423"/>
    </location>
</feature>
<dbReference type="Proteomes" id="UP000694560">
    <property type="component" value="Unplaced"/>
</dbReference>
<protein>
    <submittedName>
        <fullName evidence="5">Uncharacterized protein</fullName>
    </submittedName>
</protein>
<dbReference type="InterPro" id="IPR052435">
    <property type="entry name" value="YY1-Transcr_Regul"/>
</dbReference>
<dbReference type="Ensembl" id="ENSMCST00000018554.1">
    <property type="protein sequence ID" value="ENSMCSP00000018095.1"/>
    <property type="gene ID" value="ENSMCSG00000012715.1"/>
</dbReference>
<dbReference type="GO" id="GO:0006355">
    <property type="term" value="P:regulation of DNA-templated transcription"/>
    <property type="evidence" value="ECO:0007669"/>
    <property type="project" value="TreeGrafter"/>
</dbReference>
<sequence length="572" mass="63001">LHIGQRNLFKPIKLKKKKTKRDDYNTIFPKFCSKMGILFQLQHLSHSTASPSLKFDFFPFHPGLILFFSHSNLSFSLKFDFFLFHHDLQILKIRQIFLFLMKGLKNFHFFLPAASELSCLPKQLAWILATRKVFMYPGSWLPTCAPESQFRDTRSLHQGRGQVGAAIYKNKMLKMGKMGKNLKQWEKMGIFFLKTKQLAGAGLNAVMREEEIEPHEWKAPVEMGGNNFSLQASLPSIQRELKQLAEDAKERSSSAQPDPAVLGSEQDPPAAEKDDKYPLLMPKGLVLTLKPLGNRFPRRTWRKTTSKNTQSEAVLQTPAMCCCSCRGHIQPGARGFQGPGVQPLAVPAVLAARDGLEFQKVLPPAQPDSRQPFPVATAPALVATEPFQPKLMLPALAGPKARRAGGRKGYQRKKGTKSTPVLKASPVLQPSPVILTVPAATVKVLNIGSGCNVSFAALGASRGRGASRRSRHHHALLVNHAPFPCPLSQPCHLVHPVAAGVTRSCGDPGGLGASLGKPRGNGENGDGRAKRRCQRWRIVRSRGTQNGRFVWRKQGEGAGAGAEHGGRRFLRG</sequence>
<dbReference type="GO" id="GO:0003712">
    <property type="term" value="F:transcription coregulator activity"/>
    <property type="evidence" value="ECO:0007669"/>
    <property type="project" value="TreeGrafter"/>
</dbReference>
<evidence type="ECO:0000256" key="3">
    <source>
        <dbReference type="ARBA" id="ARBA00023242"/>
    </source>
</evidence>
<evidence type="ECO:0000256" key="1">
    <source>
        <dbReference type="ARBA" id="ARBA00023015"/>
    </source>
</evidence>
<evidence type="ECO:0000313" key="6">
    <source>
        <dbReference type="Proteomes" id="UP000694560"/>
    </source>
</evidence>
<evidence type="ECO:0000256" key="2">
    <source>
        <dbReference type="ARBA" id="ARBA00023163"/>
    </source>
</evidence>
<keyword evidence="2" id="KW-0804">Transcription</keyword>
<organism evidence="5 6">
    <name type="scientific">Malurus cyaneus samueli</name>
    <dbReference type="NCBI Taxonomy" id="2593467"/>
    <lineage>
        <taxon>Eukaryota</taxon>
        <taxon>Metazoa</taxon>
        <taxon>Chordata</taxon>
        <taxon>Craniata</taxon>
        <taxon>Vertebrata</taxon>
        <taxon>Euteleostomi</taxon>
        <taxon>Archelosauria</taxon>
        <taxon>Archosauria</taxon>
        <taxon>Dinosauria</taxon>
        <taxon>Saurischia</taxon>
        <taxon>Theropoda</taxon>
        <taxon>Coelurosauria</taxon>
        <taxon>Aves</taxon>
        <taxon>Neognathae</taxon>
        <taxon>Neoaves</taxon>
        <taxon>Telluraves</taxon>
        <taxon>Australaves</taxon>
        <taxon>Passeriformes</taxon>
        <taxon>Meliphagoidea</taxon>
        <taxon>Maluridae</taxon>
        <taxon>Malurus</taxon>
    </lineage>
</organism>
<evidence type="ECO:0000256" key="4">
    <source>
        <dbReference type="SAM" id="MobiDB-lite"/>
    </source>
</evidence>
<feature type="compositionally biased region" description="Basic residues" evidence="4">
    <location>
        <begin position="400"/>
        <end position="416"/>
    </location>
</feature>
<dbReference type="AlphaFoldDB" id="A0A8C5UB07"/>
<dbReference type="OrthoDB" id="6257037at2759"/>
<accession>A0A8C5UB07</accession>
<keyword evidence="3" id="KW-0539">Nucleus</keyword>
<name>A0A8C5UB07_9PASS</name>
<reference evidence="5" key="2">
    <citation type="submission" date="2025-09" db="UniProtKB">
        <authorList>
            <consortium name="Ensembl"/>
        </authorList>
    </citation>
    <scope>IDENTIFICATION</scope>
</reference>
<evidence type="ECO:0000313" key="5">
    <source>
        <dbReference type="Ensembl" id="ENSMCSP00000018095.1"/>
    </source>
</evidence>
<keyword evidence="6" id="KW-1185">Reference proteome</keyword>
<keyword evidence="1" id="KW-0805">Transcription regulation</keyword>
<reference evidence="5" key="1">
    <citation type="submission" date="2025-08" db="UniProtKB">
        <authorList>
            <consortium name="Ensembl"/>
        </authorList>
    </citation>
    <scope>IDENTIFICATION</scope>
</reference>